<dbReference type="PANTHER" id="PTHR28665">
    <property type="entry name" value="BEN DOMAIN-CONTAINING PROTEIN 3"/>
    <property type="match status" value="1"/>
</dbReference>
<proteinExistence type="predicted"/>
<sequence length="310" mass="35221">MTKASSIDTLVGHSVGPALGNIRVTGHNANNFDDADSRTILCDAIPGCVMSTINHLMNSNRATQRELDMMRRKHKAQKMSLHELTIEICGLWSMMGTMLVIIANHPGLNPRSPRTCQDPISMYPRGLWYRRRSTANFAAHLVQRFFPELFTDANIRSHYNHKSGGPNRKPPLHPTRKAAIKRYVVRFFQEVSNEEDYKAHCVQTFNEILRRPVRQVRRDVQPLEPLDNLSPGFDRSFFSILTVLPRASMRCTSKPCELLLEETVSPHLRVLSKRDNTLEYVGEVAHTVAQIRKVTVGKTLHTTAENGRCL</sequence>
<dbReference type="PANTHER" id="PTHR28665:SF1">
    <property type="entry name" value="BEN DOMAIN-CONTAINING PROTEIN 3"/>
    <property type="match status" value="1"/>
</dbReference>
<dbReference type="InterPro" id="IPR033583">
    <property type="entry name" value="BEND3"/>
</dbReference>
<comment type="caution">
    <text evidence="3">The sequence shown here is derived from an EMBL/GenBank/DDBJ whole genome shotgun (WGS) entry which is preliminary data.</text>
</comment>
<dbReference type="Proteomes" id="UP000828390">
    <property type="component" value="Unassembled WGS sequence"/>
</dbReference>
<dbReference type="GO" id="GO:0003677">
    <property type="term" value="F:DNA binding"/>
    <property type="evidence" value="ECO:0007669"/>
    <property type="project" value="InterPro"/>
</dbReference>
<evidence type="ECO:0000313" key="4">
    <source>
        <dbReference type="Proteomes" id="UP000828390"/>
    </source>
</evidence>
<dbReference type="SMART" id="SM01025">
    <property type="entry name" value="BEN"/>
    <property type="match status" value="1"/>
</dbReference>
<keyword evidence="1" id="KW-0812">Transmembrane</keyword>
<keyword evidence="1" id="KW-0472">Membrane</keyword>
<reference evidence="3" key="1">
    <citation type="journal article" date="2019" name="bioRxiv">
        <title>The Genome of the Zebra Mussel, Dreissena polymorpha: A Resource for Invasive Species Research.</title>
        <authorList>
            <person name="McCartney M.A."/>
            <person name="Auch B."/>
            <person name="Kono T."/>
            <person name="Mallez S."/>
            <person name="Zhang Y."/>
            <person name="Obille A."/>
            <person name="Becker A."/>
            <person name="Abrahante J.E."/>
            <person name="Garbe J."/>
            <person name="Badalamenti J.P."/>
            <person name="Herman A."/>
            <person name="Mangelson H."/>
            <person name="Liachko I."/>
            <person name="Sullivan S."/>
            <person name="Sone E.D."/>
            <person name="Koren S."/>
            <person name="Silverstein K.A.T."/>
            <person name="Beckman K.B."/>
            <person name="Gohl D.M."/>
        </authorList>
    </citation>
    <scope>NUCLEOTIDE SEQUENCE</scope>
    <source>
        <strain evidence="3">Duluth1</strain>
        <tissue evidence="3">Whole animal</tissue>
    </source>
</reference>
<feature type="transmembrane region" description="Helical" evidence="1">
    <location>
        <begin position="81"/>
        <end position="103"/>
    </location>
</feature>
<protein>
    <recommendedName>
        <fullName evidence="2">BEN domain-containing protein</fullName>
    </recommendedName>
</protein>
<accession>A0A9D4FF75</accession>
<dbReference type="InterPro" id="IPR018379">
    <property type="entry name" value="BEN_domain"/>
</dbReference>
<name>A0A9D4FF75_DREPO</name>
<evidence type="ECO:0000313" key="3">
    <source>
        <dbReference type="EMBL" id="KAH3795506.1"/>
    </source>
</evidence>
<organism evidence="3 4">
    <name type="scientific">Dreissena polymorpha</name>
    <name type="common">Zebra mussel</name>
    <name type="synonym">Mytilus polymorpha</name>
    <dbReference type="NCBI Taxonomy" id="45954"/>
    <lineage>
        <taxon>Eukaryota</taxon>
        <taxon>Metazoa</taxon>
        <taxon>Spiralia</taxon>
        <taxon>Lophotrochozoa</taxon>
        <taxon>Mollusca</taxon>
        <taxon>Bivalvia</taxon>
        <taxon>Autobranchia</taxon>
        <taxon>Heteroconchia</taxon>
        <taxon>Euheterodonta</taxon>
        <taxon>Imparidentia</taxon>
        <taxon>Neoheterodontei</taxon>
        <taxon>Myida</taxon>
        <taxon>Dreissenoidea</taxon>
        <taxon>Dreissenidae</taxon>
        <taxon>Dreissena</taxon>
    </lineage>
</organism>
<dbReference type="GO" id="GO:0000183">
    <property type="term" value="P:rDNA heterochromatin formation"/>
    <property type="evidence" value="ECO:0007669"/>
    <property type="project" value="InterPro"/>
</dbReference>
<dbReference type="GO" id="GO:0000792">
    <property type="term" value="C:heterochromatin"/>
    <property type="evidence" value="ECO:0007669"/>
    <property type="project" value="InterPro"/>
</dbReference>
<keyword evidence="1" id="KW-1133">Transmembrane helix</keyword>
<dbReference type="Pfam" id="PF10523">
    <property type="entry name" value="BEN"/>
    <property type="match status" value="1"/>
</dbReference>
<dbReference type="EMBL" id="JAIWYP010000007">
    <property type="protein sequence ID" value="KAH3795506.1"/>
    <property type="molecule type" value="Genomic_DNA"/>
</dbReference>
<gene>
    <name evidence="3" type="ORF">DPMN_149061</name>
</gene>
<evidence type="ECO:0000259" key="2">
    <source>
        <dbReference type="SMART" id="SM01025"/>
    </source>
</evidence>
<dbReference type="AlphaFoldDB" id="A0A9D4FF75"/>
<evidence type="ECO:0000256" key="1">
    <source>
        <dbReference type="SAM" id="Phobius"/>
    </source>
</evidence>
<keyword evidence="4" id="KW-1185">Reference proteome</keyword>
<feature type="domain" description="BEN" evidence="2">
    <location>
        <begin position="135"/>
        <end position="216"/>
    </location>
</feature>
<reference evidence="3" key="2">
    <citation type="submission" date="2020-11" db="EMBL/GenBank/DDBJ databases">
        <authorList>
            <person name="McCartney M.A."/>
            <person name="Auch B."/>
            <person name="Kono T."/>
            <person name="Mallez S."/>
            <person name="Becker A."/>
            <person name="Gohl D.M."/>
            <person name="Silverstein K.A.T."/>
            <person name="Koren S."/>
            <person name="Bechman K.B."/>
            <person name="Herman A."/>
            <person name="Abrahante J.E."/>
            <person name="Garbe J."/>
        </authorList>
    </citation>
    <scope>NUCLEOTIDE SEQUENCE</scope>
    <source>
        <strain evidence="3">Duluth1</strain>
        <tissue evidence="3">Whole animal</tissue>
    </source>
</reference>